<evidence type="ECO:0000313" key="2">
    <source>
        <dbReference type="EMBL" id="CAF1626687.1"/>
    </source>
</evidence>
<keyword evidence="1" id="KW-0812">Transmembrane</keyword>
<accession>A0A816CVJ0</accession>
<dbReference type="AlphaFoldDB" id="A0A816CVJ0"/>
<feature type="transmembrane region" description="Helical" evidence="1">
    <location>
        <begin position="197"/>
        <end position="218"/>
    </location>
</feature>
<feature type="transmembrane region" description="Helical" evidence="1">
    <location>
        <begin position="369"/>
        <end position="387"/>
    </location>
</feature>
<feature type="transmembrane region" description="Helical" evidence="1">
    <location>
        <begin position="25"/>
        <end position="43"/>
    </location>
</feature>
<proteinExistence type="predicted"/>
<reference evidence="2" key="1">
    <citation type="submission" date="2021-02" db="EMBL/GenBank/DDBJ databases">
        <authorList>
            <person name="Nowell W R."/>
        </authorList>
    </citation>
    <scope>NUCLEOTIDE SEQUENCE</scope>
</reference>
<dbReference type="EMBL" id="CAJNOV010019013">
    <property type="protein sequence ID" value="CAF1626687.1"/>
    <property type="molecule type" value="Genomic_DNA"/>
</dbReference>
<gene>
    <name evidence="2" type="ORF">CJN711_LOCUS38779</name>
</gene>
<name>A0A816CVJ0_9BILA</name>
<keyword evidence="1" id="KW-1133">Transmembrane helix</keyword>
<evidence type="ECO:0000256" key="1">
    <source>
        <dbReference type="SAM" id="Phobius"/>
    </source>
</evidence>
<comment type="caution">
    <text evidence="2">The sequence shown here is derived from an EMBL/GenBank/DDBJ whole genome shotgun (WGS) entry which is preliminary data.</text>
</comment>
<dbReference type="Proteomes" id="UP000663855">
    <property type="component" value="Unassembled WGS sequence"/>
</dbReference>
<keyword evidence="1" id="KW-0472">Membrane</keyword>
<protein>
    <submittedName>
        <fullName evidence="2">Uncharacterized protein</fullName>
    </submittedName>
</protein>
<evidence type="ECO:0000313" key="3">
    <source>
        <dbReference type="Proteomes" id="UP000663855"/>
    </source>
</evidence>
<sequence length="659" mass="76290">MFPQKVSNVIKTFVEDSGKDPLRHWIIRISLILFLAIVLFAMNKWIKRSYHCRLTIIKNGNSSYIQSHRGQPYLAYIITSTDRRFNSTYKELTNALPRFFNIICKQSVLHNDSRIMGHGQVNVLSLILTHISIWDEIGSRSENELGENNWVFVFEDDIGVVTATAVRRLYRKIDARRNYAIPANIVANSGKDPLRHWIIRISLILFLAIVLFAMNKWIKRSYHCRLTIIKNGNSSYIQSHRGQPYLAYIITSTDRRFNSTYKELTNALPRFFNIICKQSVLHNDSRIMGHGQVNVLSLILTHISIWDEIGSRSENELGENNWVFVFEDDIGVVTATAVRRLYRKIDARRNYAIPANIVANSGKDPLRHWIIRISLILFLAIVLFAMNKWIKRSYHCRLTIIKNGNSSYIQSHRGQPYLAYIITSTDRRFNSTYKELTNALPRFFNIICKQSVLHNDSRIMGHGQVNVLSLILTHISIWDEIGSRSENELGENNWVFVFEDDIGVVTATAVRRLYRKIDARRNYAIPANIVAKTIEEGLKLAKNDGILYLGMCGPVFMDNATTIQYSRDRLIQFRRGLYFCTHAIAYTKWRARRLWSDLATYGLFHREIGSDTIAREWQRLSKTYPLSAATNIHWPPGTGHYGLFFQDRGKHPSIIQGWV</sequence>
<organism evidence="2 3">
    <name type="scientific">Rotaria magnacalcarata</name>
    <dbReference type="NCBI Taxonomy" id="392030"/>
    <lineage>
        <taxon>Eukaryota</taxon>
        <taxon>Metazoa</taxon>
        <taxon>Spiralia</taxon>
        <taxon>Gnathifera</taxon>
        <taxon>Rotifera</taxon>
        <taxon>Eurotatoria</taxon>
        <taxon>Bdelloidea</taxon>
        <taxon>Philodinida</taxon>
        <taxon>Philodinidae</taxon>
        <taxon>Rotaria</taxon>
    </lineage>
</organism>